<dbReference type="EMBL" id="CP042910">
    <property type="protein sequence ID" value="QEG16744.1"/>
    <property type="molecule type" value="Genomic_DNA"/>
</dbReference>
<organism evidence="1 2">
    <name type="scientific">Gimesia maris</name>
    <dbReference type="NCBI Taxonomy" id="122"/>
    <lineage>
        <taxon>Bacteria</taxon>
        <taxon>Pseudomonadati</taxon>
        <taxon>Planctomycetota</taxon>
        <taxon>Planctomycetia</taxon>
        <taxon>Planctomycetales</taxon>
        <taxon>Planctomycetaceae</taxon>
        <taxon>Gimesia</taxon>
    </lineage>
</organism>
<sequence>MLDYEGFFPVGLINSIGWEMKILKMLRDEIDEPKPCRIDGQELLANGRFRVAVAVFKSRDDAVMFRETARLVIQEIDGFEGFEE</sequence>
<protein>
    <submittedName>
        <fullName evidence="1">Uncharacterized protein</fullName>
    </submittedName>
</protein>
<evidence type="ECO:0000313" key="2">
    <source>
        <dbReference type="Proteomes" id="UP000322887"/>
    </source>
</evidence>
<accession>A0ABX5YM53</accession>
<name>A0ABX5YM53_9PLAN</name>
<keyword evidence="2" id="KW-1185">Reference proteome</keyword>
<dbReference type="RefSeq" id="WP_002646159.1">
    <property type="nucleotide sequence ID" value="NZ_CP042910.1"/>
</dbReference>
<proteinExistence type="predicted"/>
<evidence type="ECO:0000313" key="1">
    <source>
        <dbReference type="EMBL" id="QEG16744.1"/>
    </source>
</evidence>
<dbReference type="Proteomes" id="UP000322887">
    <property type="component" value="Chromosome"/>
</dbReference>
<gene>
    <name evidence="1" type="ORF">GmarT_26110</name>
</gene>
<dbReference type="GeneID" id="98647168"/>
<reference evidence="1 2" key="1">
    <citation type="submission" date="2019-08" db="EMBL/GenBank/DDBJ databases">
        <title>Deep-cultivation of Planctomycetes and their phenomic and genomic characterization uncovers novel biology.</title>
        <authorList>
            <person name="Wiegand S."/>
            <person name="Jogler M."/>
            <person name="Boedeker C."/>
            <person name="Pinto D."/>
            <person name="Vollmers J."/>
            <person name="Rivas-Marin E."/>
            <person name="Kohn T."/>
            <person name="Peeters S.H."/>
            <person name="Heuer A."/>
            <person name="Rast P."/>
            <person name="Oberbeckmann S."/>
            <person name="Bunk B."/>
            <person name="Jeske O."/>
            <person name="Meyerdierks A."/>
            <person name="Storesund J.E."/>
            <person name="Kallscheuer N."/>
            <person name="Luecker S."/>
            <person name="Lage O.M."/>
            <person name="Pohl T."/>
            <person name="Merkel B.J."/>
            <person name="Hornburger P."/>
            <person name="Mueller R.-W."/>
            <person name="Bruemmer F."/>
            <person name="Labrenz M."/>
            <person name="Spormann A.M."/>
            <person name="Op den Camp H."/>
            <person name="Overmann J."/>
            <person name="Amann R."/>
            <person name="Jetten M.S.M."/>
            <person name="Mascher T."/>
            <person name="Medema M.H."/>
            <person name="Devos D.P."/>
            <person name="Kaster A.-K."/>
            <person name="Ovreas L."/>
            <person name="Rohde M."/>
            <person name="Galperin M.Y."/>
            <person name="Jogler C."/>
        </authorList>
    </citation>
    <scope>NUCLEOTIDE SEQUENCE [LARGE SCALE GENOMIC DNA]</scope>
    <source>
        <strain evidence="1 2">DSM 8797</strain>
    </source>
</reference>